<dbReference type="Proteomes" id="UP001221413">
    <property type="component" value="Unassembled WGS sequence"/>
</dbReference>
<sequence>MDVSGASEVRKRTSRRETDGQGGRQRAVGDQESDARDKEGLCGTGRGLACVKSRKREPAGEIVRVVPPRLR</sequence>
<feature type="region of interest" description="Disordered" evidence="1">
    <location>
        <begin position="1"/>
        <end position="45"/>
    </location>
</feature>
<feature type="compositionally biased region" description="Basic and acidic residues" evidence="1">
    <location>
        <begin position="8"/>
        <end position="19"/>
    </location>
</feature>
<evidence type="ECO:0000313" key="3">
    <source>
        <dbReference type="Proteomes" id="UP001221413"/>
    </source>
</evidence>
<evidence type="ECO:0000256" key="1">
    <source>
        <dbReference type="SAM" id="MobiDB-lite"/>
    </source>
</evidence>
<reference evidence="2" key="1">
    <citation type="submission" date="2023-01" db="EMBL/GenBank/DDBJ databases">
        <title>The chitinases involved in constricting ring structure development in the nematode-trapping fungus Drechslerella dactyloides.</title>
        <authorList>
            <person name="Wang R."/>
            <person name="Zhang L."/>
            <person name="Tang P."/>
            <person name="Li S."/>
            <person name="Liang L."/>
        </authorList>
    </citation>
    <scope>NUCLEOTIDE SEQUENCE</scope>
    <source>
        <strain evidence="2">YMF1.00031</strain>
    </source>
</reference>
<dbReference type="EMBL" id="JAQGDS010000005">
    <property type="protein sequence ID" value="KAJ6260478.1"/>
    <property type="molecule type" value="Genomic_DNA"/>
</dbReference>
<organism evidence="2 3">
    <name type="scientific">Drechslerella dactyloides</name>
    <name type="common">Nematode-trapping fungus</name>
    <name type="synonym">Arthrobotrys dactyloides</name>
    <dbReference type="NCBI Taxonomy" id="74499"/>
    <lineage>
        <taxon>Eukaryota</taxon>
        <taxon>Fungi</taxon>
        <taxon>Dikarya</taxon>
        <taxon>Ascomycota</taxon>
        <taxon>Pezizomycotina</taxon>
        <taxon>Orbiliomycetes</taxon>
        <taxon>Orbiliales</taxon>
        <taxon>Orbiliaceae</taxon>
        <taxon>Drechslerella</taxon>
    </lineage>
</organism>
<gene>
    <name evidence="2" type="ORF">Dda_4704</name>
</gene>
<proteinExistence type="predicted"/>
<keyword evidence="3" id="KW-1185">Reference proteome</keyword>
<accession>A0AAD6IXE7</accession>
<feature type="compositionally biased region" description="Basic and acidic residues" evidence="1">
    <location>
        <begin position="27"/>
        <end position="40"/>
    </location>
</feature>
<name>A0AAD6IXE7_DREDA</name>
<evidence type="ECO:0000313" key="2">
    <source>
        <dbReference type="EMBL" id="KAJ6260478.1"/>
    </source>
</evidence>
<dbReference type="AlphaFoldDB" id="A0AAD6IXE7"/>
<comment type="caution">
    <text evidence="2">The sequence shown here is derived from an EMBL/GenBank/DDBJ whole genome shotgun (WGS) entry which is preliminary data.</text>
</comment>
<protein>
    <submittedName>
        <fullName evidence="2">Uncharacterized protein</fullName>
    </submittedName>
</protein>